<dbReference type="InterPro" id="IPR006501">
    <property type="entry name" value="Pectinesterase_inhib_dom"/>
</dbReference>
<evidence type="ECO:0000313" key="3">
    <source>
        <dbReference type="Proteomes" id="UP001311915"/>
    </source>
</evidence>
<protein>
    <recommendedName>
        <fullName evidence="4">Pectinesterase inhibitor domain-containing protein</fullName>
    </recommendedName>
</protein>
<proteinExistence type="predicted"/>
<gene>
    <name evidence="2" type="ORF">R3W88_027474</name>
</gene>
<sequence length="63" mass="7151">MNSLKILIVIFFISLSLVTFSSGNLIEDVCRTSSNFKICIDSLRADLKSFFVDKKDLVHILLQ</sequence>
<comment type="caution">
    <text evidence="2">The sequence shown here is derived from an EMBL/GenBank/DDBJ whole genome shotgun (WGS) entry which is preliminary data.</text>
</comment>
<evidence type="ECO:0008006" key="4">
    <source>
        <dbReference type="Google" id="ProtNLM"/>
    </source>
</evidence>
<evidence type="ECO:0000256" key="1">
    <source>
        <dbReference type="SAM" id="SignalP"/>
    </source>
</evidence>
<keyword evidence="1" id="KW-0732">Signal</keyword>
<dbReference type="Gene3D" id="1.20.140.40">
    <property type="entry name" value="Invertase/pectin methylesterase inhibitor family protein"/>
    <property type="match status" value="1"/>
</dbReference>
<dbReference type="Proteomes" id="UP001311915">
    <property type="component" value="Unassembled WGS sequence"/>
</dbReference>
<feature type="signal peptide" evidence="1">
    <location>
        <begin position="1"/>
        <end position="23"/>
    </location>
</feature>
<dbReference type="GO" id="GO:0004857">
    <property type="term" value="F:enzyme inhibitor activity"/>
    <property type="evidence" value="ECO:0007669"/>
    <property type="project" value="InterPro"/>
</dbReference>
<organism evidence="2 3">
    <name type="scientific">Solanum pinnatisectum</name>
    <name type="common">tansyleaf nightshade</name>
    <dbReference type="NCBI Taxonomy" id="50273"/>
    <lineage>
        <taxon>Eukaryota</taxon>
        <taxon>Viridiplantae</taxon>
        <taxon>Streptophyta</taxon>
        <taxon>Embryophyta</taxon>
        <taxon>Tracheophyta</taxon>
        <taxon>Spermatophyta</taxon>
        <taxon>Magnoliopsida</taxon>
        <taxon>eudicotyledons</taxon>
        <taxon>Gunneridae</taxon>
        <taxon>Pentapetalae</taxon>
        <taxon>asterids</taxon>
        <taxon>lamiids</taxon>
        <taxon>Solanales</taxon>
        <taxon>Solanaceae</taxon>
        <taxon>Solanoideae</taxon>
        <taxon>Solaneae</taxon>
        <taxon>Solanum</taxon>
    </lineage>
</organism>
<name>A0AAV9LIN0_9SOLN</name>
<dbReference type="InterPro" id="IPR035513">
    <property type="entry name" value="Invertase/methylesterase_inhib"/>
</dbReference>
<dbReference type="AlphaFoldDB" id="A0AAV9LIN0"/>
<accession>A0AAV9LIN0</accession>
<reference evidence="2 3" key="1">
    <citation type="submission" date="2023-10" db="EMBL/GenBank/DDBJ databases">
        <title>Genome-Wide Identification Analysis in wild type Solanum Pinnatisectum Reveals Some Genes Defensing Phytophthora Infestans.</title>
        <authorList>
            <person name="Sun C."/>
        </authorList>
    </citation>
    <scope>NUCLEOTIDE SEQUENCE [LARGE SCALE GENOMIC DNA]</scope>
    <source>
        <strain evidence="2">LQN</strain>
        <tissue evidence="2">Leaf</tissue>
    </source>
</reference>
<evidence type="ECO:0000313" key="2">
    <source>
        <dbReference type="EMBL" id="KAK4724695.1"/>
    </source>
</evidence>
<dbReference type="SUPFAM" id="SSF101148">
    <property type="entry name" value="Plant invertase/pectin methylesterase inhibitor"/>
    <property type="match status" value="1"/>
</dbReference>
<keyword evidence="3" id="KW-1185">Reference proteome</keyword>
<dbReference type="EMBL" id="JAWPEI010000006">
    <property type="protein sequence ID" value="KAK4724695.1"/>
    <property type="molecule type" value="Genomic_DNA"/>
</dbReference>
<feature type="chain" id="PRO_5043339595" description="Pectinesterase inhibitor domain-containing protein" evidence="1">
    <location>
        <begin position="24"/>
        <end position="63"/>
    </location>
</feature>
<dbReference type="NCBIfam" id="TIGR01614">
    <property type="entry name" value="PME_inhib"/>
    <property type="match status" value="1"/>
</dbReference>